<evidence type="ECO:0000313" key="5">
    <source>
        <dbReference type="EMBL" id="AST58443.1"/>
    </source>
</evidence>
<dbReference type="PANTHER" id="PTHR13184:SF5">
    <property type="entry name" value="METHYLTRANSFERASE-LIKE PROTEIN 17, MITOCHONDRIAL"/>
    <property type="match status" value="1"/>
</dbReference>
<evidence type="ECO:0000256" key="2">
    <source>
        <dbReference type="ARBA" id="ARBA00022946"/>
    </source>
</evidence>
<dbReference type="PANTHER" id="PTHR13184">
    <property type="entry name" value="37S RIBOSOMAL PROTEIN S22"/>
    <property type="match status" value="1"/>
</dbReference>
<keyword evidence="2" id="KW-0809">Transit peptide</keyword>
<keyword evidence="1" id="KW-0479">Metal-binding</keyword>
<dbReference type="GO" id="GO:0051536">
    <property type="term" value="F:iron-sulfur cluster binding"/>
    <property type="evidence" value="ECO:0007669"/>
    <property type="project" value="UniProtKB-KW"/>
</dbReference>
<gene>
    <name evidence="5" type="ORF">Thert_02587</name>
</gene>
<dbReference type="InterPro" id="IPR015324">
    <property type="entry name" value="Ribosomal_Rsm22-like"/>
</dbReference>
<name>A0A223I145_THETR</name>
<accession>A0A223I145</accession>
<evidence type="ECO:0000256" key="1">
    <source>
        <dbReference type="ARBA" id="ARBA00022723"/>
    </source>
</evidence>
<evidence type="ECO:0000256" key="4">
    <source>
        <dbReference type="ARBA" id="ARBA00023014"/>
    </source>
</evidence>
<dbReference type="InterPro" id="IPR029063">
    <property type="entry name" value="SAM-dependent_MTases_sf"/>
</dbReference>
<evidence type="ECO:0000256" key="3">
    <source>
        <dbReference type="ARBA" id="ARBA00023004"/>
    </source>
</evidence>
<dbReference type="AlphaFoldDB" id="A0A223I145"/>
<keyword evidence="4" id="KW-0411">Iron-sulfur</keyword>
<dbReference type="CDD" id="cd02440">
    <property type="entry name" value="AdoMet_MTases"/>
    <property type="match status" value="1"/>
</dbReference>
<protein>
    <submittedName>
        <fullName evidence="5">Ribosomal small subunit Rsm22</fullName>
    </submittedName>
</protein>
<dbReference type="EMBL" id="CP016893">
    <property type="protein sequence ID" value="AST58443.1"/>
    <property type="molecule type" value="Genomic_DNA"/>
</dbReference>
<proteinExistence type="predicted"/>
<dbReference type="Pfam" id="PF09243">
    <property type="entry name" value="Rsm22"/>
    <property type="match status" value="1"/>
</dbReference>
<evidence type="ECO:0000313" key="6">
    <source>
        <dbReference type="Proteomes" id="UP000214975"/>
    </source>
</evidence>
<sequence>MELPLELITAIENETEAIPTNKLTALVSDISKRYRDKNYSDKFLSGYDETIAYVVYRMPATYGAIYTVLNHIKEVYNDFRPKSLLDVGAGPGTAMWAATAIWQDIDQITLLEKDENMINIGKKLSSNSNYDSIKNAKWLKIDLNRSFDAHRHDIVIASYSIGELNEDVQSKIIKKLWEIANNILIIIEPGTKIGFSRIKRAREALISLGANVIAPCPHADECPIDFDDWCHFSSRVQRTSLHRKVKNGQLPYEDEKFSYICVSKKPCKTIKSRVIRHPQIRKGHIILDLCTKDSIKKVTVTKSHGDIYKKARNMRWGSAFE</sequence>
<dbReference type="InterPro" id="IPR052571">
    <property type="entry name" value="Mt_RNA_Methyltransferase"/>
</dbReference>
<reference evidence="5 6" key="1">
    <citation type="submission" date="2016-08" db="EMBL/GenBank/DDBJ databases">
        <title>A novel genetic cassette of butanologenic Thermoanaerobacterium thermosaccharolyticum that directly convert cellulose to butanol.</title>
        <authorList>
            <person name="Li T."/>
            <person name="He J."/>
        </authorList>
    </citation>
    <scope>NUCLEOTIDE SEQUENCE [LARGE SCALE GENOMIC DNA]</scope>
    <source>
        <strain evidence="5 6">TG57</strain>
    </source>
</reference>
<dbReference type="GO" id="GO:0015935">
    <property type="term" value="C:small ribosomal subunit"/>
    <property type="evidence" value="ECO:0007669"/>
    <property type="project" value="TreeGrafter"/>
</dbReference>
<dbReference type="GO" id="GO:0006412">
    <property type="term" value="P:translation"/>
    <property type="evidence" value="ECO:0007669"/>
    <property type="project" value="InterPro"/>
</dbReference>
<dbReference type="GO" id="GO:0046872">
    <property type="term" value="F:metal ion binding"/>
    <property type="evidence" value="ECO:0007669"/>
    <property type="project" value="UniProtKB-KW"/>
</dbReference>
<dbReference type="GO" id="GO:0008168">
    <property type="term" value="F:methyltransferase activity"/>
    <property type="evidence" value="ECO:0007669"/>
    <property type="project" value="InterPro"/>
</dbReference>
<dbReference type="RefSeq" id="WP_094397739.1">
    <property type="nucleotide sequence ID" value="NZ_CP016893.1"/>
</dbReference>
<organism evidence="5 6">
    <name type="scientific">Thermoanaerobacterium thermosaccharolyticum</name>
    <name type="common">Clostridium thermosaccharolyticum</name>
    <dbReference type="NCBI Taxonomy" id="1517"/>
    <lineage>
        <taxon>Bacteria</taxon>
        <taxon>Bacillati</taxon>
        <taxon>Bacillota</taxon>
        <taxon>Clostridia</taxon>
        <taxon>Thermoanaerobacterales</taxon>
        <taxon>Thermoanaerobacteraceae</taxon>
        <taxon>Thermoanaerobacterium</taxon>
    </lineage>
</organism>
<dbReference type="Proteomes" id="UP000214975">
    <property type="component" value="Chromosome"/>
</dbReference>
<keyword evidence="3" id="KW-0408">Iron</keyword>
<dbReference type="GO" id="GO:0003735">
    <property type="term" value="F:structural constituent of ribosome"/>
    <property type="evidence" value="ECO:0007669"/>
    <property type="project" value="TreeGrafter"/>
</dbReference>
<dbReference type="SUPFAM" id="SSF53335">
    <property type="entry name" value="S-adenosyl-L-methionine-dependent methyltransferases"/>
    <property type="match status" value="1"/>
</dbReference>
<dbReference type="Gene3D" id="3.40.50.150">
    <property type="entry name" value="Vaccinia Virus protein VP39"/>
    <property type="match status" value="1"/>
</dbReference>